<dbReference type="EMBL" id="AP018558">
    <property type="protein sequence ID" value="BBD77775.1"/>
    <property type="molecule type" value="Genomic_DNA"/>
</dbReference>
<reference evidence="3 4" key="1">
    <citation type="submission" date="2018-04" db="EMBL/GenBank/DDBJ databases">
        <title>Complete genome sequence of Hydrogenophilus thermoluteolus TH-1.</title>
        <authorList>
            <person name="Arai H."/>
        </authorList>
    </citation>
    <scope>NUCLEOTIDE SEQUENCE [LARGE SCALE GENOMIC DNA]</scope>
    <source>
        <strain evidence="3 4">TH-1</strain>
    </source>
</reference>
<dbReference type="InterPro" id="IPR013362">
    <property type="entry name" value="Pilus_4_PilV"/>
</dbReference>
<proteinExistence type="predicted"/>
<evidence type="ECO:0000313" key="3">
    <source>
        <dbReference type="EMBL" id="BBD77775.1"/>
    </source>
</evidence>
<evidence type="ECO:0000256" key="1">
    <source>
        <dbReference type="SAM" id="Phobius"/>
    </source>
</evidence>
<dbReference type="NCBIfam" id="TIGR02532">
    <property type="entry name" value="IV_pilin_GFxxxE"/>
    <property type="match status" value="1"/>
</dbReference>
<protein>
    <submittedName>
        <fullName evidence="3">Type IV pilus assembly protein PilV</fullName>
    </submittedName>
</protein>
<accession>A0A2Z6DZW5</accession>
<dbReference type="NCBIfam" id="TIGR02523">
    <property type="entry name" value="type_IV_pilV"/>
    <property type="match status" value="1"/>
</dbReference>
<dbReference type="OrthoDB" id="8547299at2"/>
<dbReference type="Pfam" id="PF07963">
    <property type="entry name" value="N_methyl"/>
    <property type="match status" value="1"/>
</dbReference>
<keyword evidence="4" id="KW-1185">Reference proteome</keyword>
<dbReference type="Proteomes" id="UP000262004">
    <property type="component" value="Chromosome"/>
</dbReference>
<evidence type="ECO:0000259" key="2">
    <source>
        <dbReference type="Pfam" id="PF22150"/>
    </source>
</evidence>
<organism evidence="3 4">
    <name type="scientific">Hydrogenophilus thermoluteolus</name>
    <name type="common">Pseudomonas hydrogenothermophila</name>
    <dbReference type="NCBI Taxonomy" id="297"/>
    <lineage>
        <taxon>Bacteria</taxon>
        <taxon>Pseudomonadati</taxon>
        <taxon>Pseudomonadota</taxon>
        <taxon>Hydrogenophilia</taxon>
        <taxon>Hydrogenophilales</taxon>
        <taxon>Hydrogenophilaceae</taxon>
        <taxon>Hydrogenophilus</taxon>
    </lineage>
</organism>
<feature type="domain" description="Type IV pilin Tt1218-like" evidence="2">
    <location>
        <begin position="28"/>
        <end position="65"/>
    </location>
</feature>
<sequence length="146" mass="15382">MKRQRGLGLIEVLIAVLVLAIGLLGVAALQANALKANQSALQRSQATMLAYLMLDAMRANRDAATAGGYNLGTPGSPDTPECNPPSENDLITRDQAYWLGKLKENLGNSACGLIACTATSCTVKVFWDDSRAGGSTTQIIEVTSQL</sequence>
<feature type="transmembrane region" description="Helical" evidence="1">
    <location>
        <begin position="7"/>
        <end position="29"/>
    </location>
</feature>
<keyword evidence="1" id="KW-0812">Transmembrane</keyword>
<dbReference type="InterPro" id="IPR054402">
    <property type="entry name" value="Tt1218-like_dom"/>
</dbReference>
<dbReference type="KEGG" id="htl:HPTL_1513"/>
<evidence type="ECO:0000313" key="4">
    <source>
        <dbReference type="Proteomes" id="UP000262004"/>
    </source>
</evidence>
<dbReference type="Pfam" id="PF22150">
    <property type="entry name" value="Tt1218-like"/>
    <property type="match status" value="1"/>
</dbReference>
<dbReference type="RefSeq" id="WP_119335484.1">
    <property type="nucleotide sequence ID" value="NZ_AP018558.1"/>
</dbReference>
<keyword evidence="1" id="KW-0472">Membrane</keyword>
<dbReference type="AlphaFoldDB" id="A0A2Z6DZW5"/>
<dbReference type="InterPro" id="IPR012902">
    <property type="entry name" value="N_methyl_site"/>
</dbReference>
<gene>
    <name evidence="3" type="primary">pilV</name>
    <name evidence="3" type="ORF">HPTL_1513</name>
</gene>
<keyword evidence="1" id="KW-1133">Transmembrane helix</keyword>
<name>A0A2Z6DZW5_HYDTE</name>